<evidence type="ECO:0000313" key="12">
    <source>
        <dbReference type="Proteomes" id="UP000014073"/>
    </source>
</evidence>
<dbReference type="NCBIfam" id="TIGR02962">
    <property type="entry name" value="hdxy_isourate"/>
    <property type="match status" value="1"/>
</dbReference>
<dbReference type="GO" id="GO:0006144">
    <property type="term" value="P:purine nucleobase metabolic process"/>
    <property type="evidence" value="ECO:0007669"/>
    <property type="project" value="UniProtKB-KW"/>
</dbReference>
<evidence type="ECO:0000256" key="8">
    <source>
        <dbReference type="PIRSR" id="PIRSR600895-51"/>
    </source>
</evidence>
<evidence type="ECO:0000256" key="5">
    <source>
        <dbReference type="ARBA" id="ARBA00012609"/>
    </source>
</evidence>
<dbReference type="Gene3D" id="2.60.40.180">
    <property type="entry name" value="Transthyretin/hydroxyisourate hydrolase domain"/>
    <property type="match status" value="1"/>
</dbReference>
<dbReference type="eggNOG" id="COG2351">
    <property type="taxonomic scope" value="Bacteria"/>
</dbReference>
<gene>
    <name evidence="11" type="primary">uraH</name>
    <name evidence="11" type="ORF">BACCOPRO_02740</name>
</gene>
<dbReference type="PROSITE" id="PS00768">
    <property type="entry name" value="TRANSTHYRETIN_1"/>
    <property type="match status" value="1"/>
</dbReference>
<dbReference type="STRING" id="547042.BACCOPRO_02740"/>
<evidence type="ECO:0000256" key="3">
    <source>
        <dbReference type="ARBA" id="ARBA00009850"/>
    </source>
</evidence>
<dbReference type="Gene3D" id="2.120.10.30">
    <property type="entry name" value="TolB, C-terminal domain"/>
    <property type="match status" value="1"/>
</dbReference>
<keyword evidence="12" id="KW-1185">Reference proteome</keyword>
<dbReference type="SUPFAM" id="SSF101898">
    <property type="entry name" value="NHL repeat"/>
    <property type="match status" value="1"/>
</dbReference>
<feature type="binding site" evidence="8">
    <location>
        <position position="314"/>
    </location>
    <ligand>
        <name>substrate</name>
    </ligand>
</feature>
<dbReference type="RefSeq" id="WP_008144023.1">
    <property type="nucleotide sequence ID" value="NZ_EQ973646.1"/>
</dbReference>
<dbReference type="PROSITE" id="PS50835">
    <property type="entry name" value="IG_LIKE"/>
    <property type="match status" value="1"/>
</dbReference>
<dbReference type="InterPro" id="IPR036817">
    <property type="entry name" value="Transthyretin/HIU_hydrolase_sf"/>
</dbReference>
<feature type="chain" id="PRO_5004486446" description="hydroxyisourate hydrolase" evidence="9">
    <location>
        <begin position="25"/>
        <end position="420"/>
    </location>
</feature>
<comment type="catalytic activity">
    <reaction evidence="1">
        <text>5-hydroxyisourate + H2O = 5-hydroxy-2-oxo-4-ureido-2,5-dihydro-1H-imidazole-5-carboxylate + H(+)</text>
        <dbReference type="Rhea" id="RHEA:23736"/>
        <dbReference type="ChEBI" id="CHEBI:15377"/>
        <dbReference type="ChEBI" id="CHEBI:15378"/>
        <dbReference type="ChEBI" id="CHEBI:18072"/>
        <dbReference type="ChEBI" id="CHEBI:58639"/>
        <dbReference type="EC" id="3.5.2.17"/>
    </reaction>
</comment>
<dbReference type="InterPro" id="IPR023416">
    <property type="entry name" value="Transthyretin/HIU_hydrolase_d"/>
</dbReference>
<dbReference type="InterPro" id="IPR011042">
    <property type="entry name" value="6-blade_b-propeller_TolB-like"/>
</dbReference>
<protein>
    <recommendedName>
        <fullName evidence="5">hydroxyisourate hydrolase</fullName>
        <ecNumber evidence="5">3.5.2.17</ecNumber>
    </recommendedName>
</protein>
<proteinExistence type="inferred from homology"/>
<dbReference type="Proteomes" id="UP000014073">
    <property type="component" value="Unassembled WGS sequence"/>
</dbReference>
<comment type="subunit">
    <text evidence="4">Homotetramer.</text>
</comment>
<comment type="caution">
    <text evidence="11">The sequence shown here is derived from an EMBL/GenBank/DDBJ whole genome shotgun (WGS) entry which is preliminary data.</text>
</comment>
<keyword evidence="6" id="KW-0659">Purine metabolism</keyword>
<evidence type="ECO:0000256" key="4">
    <source>
        <dbReference type="ARBA" id="ARBA00011881"/>
    </source>
</evidence>
<feature type="domain" description="Ig-like" evidence="10">
    <location>
        <begin position="72"/>
        <end position="127"/>
    </location>
</feature>
<dbReference type="GO" id="GO:0033971">
    <property type="term" value="F:hydroxyisourate hydrolase activity"/>
    <property type="evidence" value="ECO:0007669"/>
    <property type="project" value="UniProtKB-EC"/>
</dbReference>
<feature type="signal peptide" evidence="9">
    <location>
        <begin position="1"/>
        <end position="24"/>
    </location>
</feature>
<dbReference type="PRINTS" id="PR00189">
    <property type="entry name" value="TRNSTHYRETIN"/>
</dbReference>
<dbReference type="PANTHER" id="PTHR10395">
    <property type="entry name" value="URICASE AND TRANSTHYRETIN-RELATED"/>
    <property type="match status" value="1"/>
</dbReference>
<keyword evidence="7 11" id="KW-0378">Hydrolase</keyword>
<dbReference type="EMBL" id="ACBW01000176">
    <property type="protein sequence ID" value="EEF77223.1"/>
    <property type="molecule type" value="Genomic_DNA"/>
</dbReference>
<dbReference type="AlphaFoldDB" id="S0F9X5"/>
<dbReference type="EC" id="3.5.2.17" evidence="5"/>
<keyword evidence="9" id="KW-0732">Signal</keyword>
<name>S0F9X5_9BACT</name>
<dbReference type="SUPFAM" id="SSF49472">
    <property type="entry name" value="Transthyretin (synonym: prealbumin)"/>
    <property type="match status" value="1"/>
</dbReference>
<evidence type="ECO:0000313" key="11">
    <source>
        <dbReference type="EMBL" id="EEF77223.1"/>
    </source>
</evidence>
<dbReference type="InterPro" id="IPR023419">
    <property type="entry name" value="Transthyretin_CS"/>
</dbReference>
<dbReference type="InterPro" id="IPR014306">
    <property type="entry name" value="Hydroxyisourate_hydrolase"/>
</dbReference>
<comment type="similarity">
    <text evidence="3">Belongs to the transthyretin family. 5-hydroxyisourate hydrolase subfamily.</text>
</comment>
<dbReference type="eggNOG" id="COG3391">
    <property type="taxonomic scope" value="Bacteria"/>
</dbReference>
<dbReference type="InterPro" id="IPR007110">
    <property type="entry name" value="Ig-like_dom"/>
</dbReference>
<evidence type="ECO:0000259" key="10">
    <source>
        <dbReference type="PROSITE" id="PS50835"/>
    </source>
</evidence>
<evidence type="ECO:0000256" key="6">
    <source>
        <dbReference type="ARBA" id="ARBA00022631"/>
    </source>
</evidence>
<dbReference type="Pfam" id="PF00576">
    <property type="entry name" value="Transthyretin"/>
    <property type="match status" value="1"/>
</dbReference>
<reference evidence="11 12" key="1">
    <citation type="submission" date="2008-12" db="EMBL/GenBank/DDBJ databases">
        <authorList>
            <person name="Fulton L."/>
            <person name="Clifton S."/>
            <person name="Fulton B."/>
            <person name="Xu J."/>
            <person name="Minx P."/>
            <person name="Pepin K.H."/>
            <person name="Johnson M."/>
            <person name="Bhonagiri V."/>
            <person name="Nash W.E."/>
            <person name="Mardis E.R."/>
            <person name="Wilson R.K."/>
        </authorList>
    </citation>
    <scope>NUCLEOTIDE SEQUENCE [LARGE SCALE GENOMIC DNA]</scope>
    <source>
        <strain evidence="11 12">DSM 18228</strain>
    </source>
</reference>
<dbReference type="CDD" id="cd05822">
    <property type="entry name" value="TLP_HIUase"/>
    <property type="match status" value="1"/>
</dbReference>
<sequence length="420" mass="46564">MKKRTLWMAFIGLAFTLSAQTLWADSNLKVSEIIRQDLRFCESTYPYDGGILVANFGSGQLDPLNAEGKGYINWYKNGKVSTLIPADGSLSAPKGMLVKDGYLYVCDVNRIVVFSLKERTARPRTISLPEGNLFVNDLVEWNGSLYASVTNTDRIFRLDISDPMNPGTPQEWATVPGPNGLLLDNGVLYVASYPADGNTRDHHVVYRIADLEHPRPEKLFQTSGQYDGIAFSSDHKALYVSNWNPAGLIRIDLQTGQATPLVLDLETPLVGPADISVSEGKIYIPDLPNSRVLVVEESVQQQAAKGKNYRLSSHILDITRGEPAPGVKVVLSRKSGENVWTFVDEKQTDVNGRISDFLPDNGKDSSGIYKLTFQVAPYFKQLGQESFYPFVEVVFEVGDAPHYHVPLTLSPYGYSTYRGN</sequence>
<feature type="binding site" evidence="8">
    <location>
        <position position="417"/>
    </location>
    <ligand>
        <name>substrate</name>
    </ligand>
</feature>
<feature type="binding site" evidence="8">
    <location>
        <position position="353"/>
    </location>
    <ligand>
        <name>substrate</name>
    </ligand>
</feature>
<dbReference type="SMART" id="SM00095">
    <property type="entry name" value="TR_THY"/>
    <property type="match status" value="1"/>
</dbReference>
<evidence type="ECO:0000256" key="9">
    <source>
        <dbReference type="SAM" id="SignalP"/>
    </source>
</evidence>
<accession>S0F9X5</accession>
<dbReference type="GeneID" id="78406810"/>
<evidence type="ECO:0000256" key="7">
    <source>
        <dbReference type="ARBA" id="ARBA00022801"/>
    </source>
</evidence>
<organism evidence="11 12">
    <name type="scientific">Phocaeicola coprophilus DSM 18228 = JCM 13818</name>
    <dbReference type="NCBI Taxonomy" id="547042"/>
    <lineage>
        <taxon>Bacteria</taxon>
        <taxon>Pseudomonadati</taxon>
        <taxon>Bacteroidota</taxon>
        <taxon>Bacteroidia</taxon>
        <taxon>Bacteroidales</taxon>
        <taxon>Bacteroidaceae</taxon>
        <taxon>Phocaeicola</taxon>
    </lineage>
</organism>
<dbReference type="HOGENOM" id="CLU_054005_0_0_10"/>
<comment type="function">
    <text evidence="2">Catalyzes the hydrolysis of 5-hydroxyisourate (HIU) to 2-oxo-4-hydroxy-4-carboxy-5-ureidoimidazoline (OHCU).</text>
</comment>
<evidence type="ECO:0000256" key="1">
    <source>
        <dbReference type="ARBA" id="ARBA00001043"/>
    </source>
</evidence>
<evidence type="ECO:0000256" key="2">
    <source>
        <dbReference type="ARBA" id="ARBA00002704"/>
    </source>
</evidence>
<dbReference type="PANTHER" id="PTHR10395:SF7">
    <property type="entry name" value="5-HYDROXYISOURATE HYDROLASE"/>
    <property type="match status" value="1"/>
</dbReference>
<dbReference type="PROSITE" id="PS00769">
    <property type="entry name" value="TRANSTHYRETIN_2"/>
    <property type="match status" value="1"/>
</dbReference>
<dbReference type="InterPro" id="IPR023418">
    <property type="entry name" value="Thyroxine_BS"/>
</dbReference>
<dbReference type="InterPro" id="IPR000895">
    <property type="entry name" value="Transthyretin/HIU_hydrolase"/>
</dbReference>